<feature type="domain" description="Retroviral polymerase SH3-like" evidence="2">
    <location>
        <begin position="58"/>
        <end position="114"/>
    </location>
</feature>
<dbReference type="InterPro" id="IPR057670">
    <property type="entry name" value="SH3_retrovirus"/>
</dbReference>
<dbReference type="Proteomes" id="UP001454036">
    <property type="component" value="Unassembled WGS sequence"/>
</dbReference>
<feature type="compositionally biased region" description="Polar residues" evidence="1">
    <location>
        <begin position="184"/>
        <end position="196"/>
    </location>
</feature>
<dbReference type="InterPro" id="IPR039537">
    <property type="entry name" value="Retrotran_Ty1/copia-like"/>
</dbReference>
<evidence type="ECO:0000256" key="1">
    <source>
        <dbReference type="SAM" id="MobiDB-lite"/>
    </source>
</evidence>
<dbReference type="Pfam" id="PF25597">
    <property type="entry name" value="SH3_retrovirus"/>
    <property type="match status" value="1"/>
</dbReference>
<sequence length="276" mass="31585">MFTMNVPKYLWENVILTAPYLINHLPSRTINFNTTYLLLKKTYPHMHSNDLPLKTFGCTTFVHIHSKERSKLDPRAIKTIFLGYSSTNKGYRCFCPQIKKSFTSRDVTLLENVPYLSPTVTLQGESNTQNEAQMWQWRLDVPINITTSETVNKQNNPELRETEPQNNILEIVKPLQVYSRKNKTMNTQHDQESNPVVESRESDSGNPIDPTETGLNTSTESDLNVPIAIWKGKRITHPIERFVSYSNLSSSFDALTTSLSNIKLPKNINEALNIPQ</sequence>
<dbReference type="PANTHER" id="PTHR42648:SF22">
    <property type="entry name" value="REVERSE TRANSCRIPTASE TY1_COPIA-TYPE DOMAIN-CONTAINING PROTEIN"/>
    <property type="match status" value="1"/>
</dbReference>
<proteinExistence type="predicted"/>
<comment type="caution">
    <text evidence="3">The sequence shown here is derived from an EMBL/GenBank/DDBJ whole genome shotgun (WGS) entry which is preliminary data.</text>
</comment>
<reference evidence="3 4" key="1">
    <citation type="submission" date="2024-01" db="EMBL/GenBank/DDBJ databases">
        <title>The complete chloroplast genome sequence of Lithospermum erythrorhizon: insights into the phylogenetic relationship among Boraginaceae species and the maternal lineages of purple gromwells.</title>
        <authorList>
            <person name="Okada T."/>
            <person name="Watanabe K."/>
        </authorList>
    </citation>
    <scope>NUCLEOTIDE SEQUENCE [LARGE SCALE GENOMIC DNA]</scope>
</reference>
<gene>
    <name evidence="3" type="ORF">LIER_25582</name>
</gene>
<keyword evidence="4" id="KW-1185">Reference proteome</keyword>
<evidence type="ECO:0000259" key="2">
    <source>
        <dbReference type="Pfam" id="PF25597"/>
    </source>
</evidence>
<dbReference type="EMBL" id="BAABME010007739">
    <property type="protein sequence ID" value="GAA0171588.1"/>
    <property type="molecule type" value="Genomic_DNA"/>
</dbReference>
<protein>
    <recommendedName>
        <fullName evidence="2">Retroviral polymerase SH3-like domain-containing protein</fullName>
    </recommendedName>
</protein>
<dbReference type="PANTHER" id="PTHR42648">
    <property type="entry name" value="TRANSPOSASE, PUTATIVE-RELATED"/>
    <property type="match status" value="1"/>
</dbReference>
<evidence type="ECO:0000313" key="4">
    <source>
        <dbReference type="Proteomes" id="UP001454036"/>
    </source>
</evidence>
<dbReference type="AlphaFoldDB" id="A0AAV3R9M4"/>
<evidence type="ECO:0000313" key="3">
    <source>
        <dbReference type="EMBL" id="GAA0171588.1"/>
    </source>
</evidence>
<feature type="region of interest" description="Disordered" evidence="1">
    <location>
        <begin position="182"/>
        <end position="219"/>
    </location>
</feature>
<organism evidence="3 4">
    <name type="scientific">Lithospermum erythrorhizon</name>
    <name type="common">Purple gromwell</name>
    <name type="synonym">Lithospermum officinale var. erythrorhizon</name>
    <dbReference type="NCBI Taxonomy" id="34254"/>
    <lineage>
        <taxon>Eukaryota</taxon>
        <taxon>Viridiplantae</taxon>
        <taxon>Streptophyta</taxon>
        <taxon>Embryophyta</taxon>
        <taxon>Tracheophyta</taxon>
        <taxon>Spermatophyta</taxon>
        <taxon>Magnoliopsida</taxon>
        <taxon>eudicotyledons</taxon>
        <taxon>Gunneridae</taxon>
        <taxon>Pentapetalae</taxon>
        <taxon>asterids</taxon>
        <taxon>lamiids</taxon>
        <taxon>Boraginales</taxon>
        <taxon>Boraginaceae</taxon>
        <taxon>Boraginoideae</taxon>
        <taxon>Lithospermeae</taxon>
        <taxon>Lithospermum</taxon>
    </lineage>
</organism>
<name>A0AAV3R9M4_LITER</name>
<accession>A0AAV3R9M4</accession>